<reference evidence="2 3" key="1">
    <citation type="journal article" date="2012" name="Genome Biol.">
        <title>Genome and low-iron response of an oceanic diatom adapted to chronic iron limitation.</title>
        <authorList>
            <person name="Lommer M."/>
            <person name="Specht M."/>
            <person name="Roy A.S."/>
            <person name="Kraemer L."/>
            <person name="Andreson R."/>
            <person name="Gutowska M.A."/>
            <person name="Wolf J."/>
            <person name="Bergner S.V."/>
            <person name="Schilhabel M.B."/>
            <person name="Klostermeier U.C."/>
            <person name="Beiko R.G."/>
            <person name="Rosenstiel P."/>
            <person name="Hippler M."/>
            <person name="Laroche J."/>
        </authorList>
    </citation>
    <scope>NUCLEOTIDE SEQUENCE [LARGE SCALE GENOMIC DNA]</scope>
    <source>
        <strain evidence="2 3">CCMP1005</strain>
    </source>
</reference>
<evidence type="ECO:0000256" key="1">
    <source>
        <dbReference type="SAM" id="MobiDB-lite"/>
    </source>
</evidence>
<keyword evidence="3" id="KW-1185">Reference proteome</keyword>
<feature type="compositionally biased region" description="Pro residues" evidence="1">
    <location>
        <begin position="40"/>
        <end position="49"/>
    </location>
</feature>
<protein>
    <submittedName>
        <fullName evidence="2">Uncharacterized protein</fullName>
    </submittedName>
</protein>
<evidence type="ECO:0000313" key="3">
    <source>
        <dbReference type="Proteomes" id="UP000266841"/>
    </source>
</evidence>
<evidence type="ECO:0000313" key="2">
    <source>
        <dbReference type="EMBL" id="EJK77603.1"/>
    </source>
</evidence>
<comment type="caution">
    <text evidence="2">The sequence shown here is derived from an EMBL/GenBank/DDBJ whole genome shotgun (WGS) entry which is preliminary data.</text>
</comment>
<organism evidence="2 3">
    <name type="scientific">Thalassiosira oceanica</name>
    <name type="common">Marine diatom</name>
    <dbReference type="NCBI Taxonomy" id="159749"/>
    <lineage>
        <taxon>Eukaryota</taxon>
        <taxon>Sar</taxon>
        <taxon>Stramenopiles</taxon>
        <taxon>Ochrophyta</taxon>
        <taxon>Bacillariophyta</taxon>
        <taxon>Coscinodiscophyceae</taxon>
        <taxon>Thalassiosirophycidae</taxon>
        <taxon>Thalassiosirales</taxon>
        <taxon>Thalassiosiraceae</taxon>
        <taxon>Thalassiosira</taxon>
    </lineage>
</organism>
<dbReference type="EMBL" id="AGNL01000653">
    <property type="protein sequence ID" value="EJK77603.1"/>
    <property type="molecule type" value="Genomic_DNA"/>
</dbReference>
<feature type="region of interest" description="Disordered" evidence="1">
    <location>
        <begin position="33"/>
        <end position="104"/>
    </location>
</feature>
<feature type="compositionally biased region" description="Low complexity" evidence="1">
    <location>
        <begin position="80"/>
        <end position="94"/>
    </location>
</feature>
<dbReference type="Proteomes" id="UP000266841">
    <property type="component" value="Unassembled WGS sequence"/>
</dbReference>
<accession>K0TFT8</accession>
<sequence>MRFAVALDGAGCWEVEWAADALVLSIARQKHALRCDPRPKSPTHPPPPLKRANLIEQHKVDEKRRSDFASPDSTDRPRGCAIAISSPAPSTACPAHRRGGNRPD</sequence>
<proteinExistence type="predicted"/>
<gene>
    <name evidence="2" type="ORF">THAOC_00552</name>
</gene>
<name>K0TFT8_THAOC</name>
<dbReference type="AlphaFoldDB" id="K0TFT8"/>
<feature type="compositionally biased region" description="Basic and acidic residues" evidence="1">
    <location>
        <begin position="56"/>
        <end position="78"/>
    </location>
</feature>
<feature type="compositionally biased region" description="Basic residues" evidence="1">
    <location>
        <begin position="95"/>
        <end position="104"/>
    </location>
</feature>